<accession>A0AAW0ZW99</accession>
<dbReference type="Proteomes" id="UP001432146">
    <property type="component" value="Unassembled WGS sequence"/>
</dbReference>
<proteinExistence type="predicted"/>
<dbReference type="EMBL" id="JAWNGG020000105">
    <property type="protein sequence ID" value="KAK9301866.1"/>
    <property type="molecule type" value="Genomic_DNA"/>
</dbReference>
<name>A0AAW0ZW99_9HYME</name>
<keyword evidence="2" id="KW-1185">Reference proteome</keyword>
<evidence type="ECO:0000313" key="1">
    <source>
        <dbReference type="EMBL" id="KAK9301866.1"/>
    </source>
</evidence>
<dbReference type="AlphaFoldDB" id="A0AAW0ZW99"/>
<protein>
    <submittedName>
        <fullName evidence="1">Uncharacterized protein</fullName>
    </submittedName>
</protein>
<sequence>MGDGIARGNNNACQGWRVAPWQTGLLSFGVNSHRVKRARSRWLERVRYGEPIEPLIALFEFTRPPQCAVHTASPRHYYESHDRDTPLRSAAYPDPLITFHLSPGPRAPFMHARHH</sequence>
<reference evidence="1 2" key="1">
    <citation type="submission" date="2024-05" db="EMBL/GenBank/DDBJ databases">
        <title>The nuclear and mitochondrial genome assemblies of Tetragonisca angustula (Apidae: Meliponini), a tiny yet remarkable pollinator in the Neotropics.</title>
        <authorList>
            <person name="Ferrari R."/>
            <person name="Ricardo P.C."/>
            <person name="Dias F.C."/>
            <person name="Araujo N.S."/>
            <person name="Soares D.O."/>
            <person name="Zhou Q.-S."/>
            <person name="Zhu C.-D."/>
            <person name="Coutinho L."/>
            <person name="Airas M.C."/>
            <person name="Batista T.M."/>
        </authorList>
    </citation>
    <scope>NUCLEOTIDE SEQUENCE [LARGE SCALE GENOMIC DNA]</scope>
    <source>
        <strain evidence="1">ASF017062</strain>
        <tissue evidence="1">Abdomen</tissue>
    </source>
</reference>
<gene>
    <name evidence="1" type="ORF">QLX08_005958</name>
</gene>
<organism evidence="1 2">
    <name type="scientific">Tetragonisca angustula</name>
    <dbReference type="NCBI Taxonomy" id="166442"/>
    <lineage>
        <taxon>Eukaryota</taxon>
        <taxon>Metazoa</taxon>
        <taxon>Ecdysozoa</taxon>
        <taxon>Arthropoda</taxon>
        <taxon>Hexapoda</taxon>
        <taxon>Insecta</taxon>
        <taxon>Pterygota</taxon>
        <taxon>Neoptera</taxon>
        <taxon>Endopterygota</taxon>
        <taxon>Hymenoptera</taxon>
        <taxon>Apocrita</taxon>
        <taxon>Aculeata</taxon>
        <taxon>Apoidea</taxon>
        <taxon>Anthophila</taxon>
        <taxon>Apidae</taxon>
        <taxon>Tetragonisca</taxon>
    </lineage>
</organism>
<evidence type="ECO:0000313" key="2">
    <source>
        <dbReference type="Proteomes" id="UP001432146"/>
    </source>
</evidence>
<comment type="caution">
    <text evidence="1">The sequence shown here is derived from an EMBL/GenBank/DDBJ whole genome shotgun (WGS) entry which is preliminary data.</text>
</comment>